<dbReference type="InterPro" id="IPR018376">
    <property type="entry name" value="Enoyl-CoA_hyd/isom_CS"/>
</dbReference>
<comment type="caution">
    <text evidence="17">The sequence shown here is derived from an EMBL/GenBank/DDBJ whole genome shotgun (WGS) entry which is preliminary data.</text>
</comment>
<dbReference type="PROSITE" id="PS00166">
    <property type="entry name" value="ENOYL_COA_HYDRATASE"/>
    <property type="match status" value="1"/>
</dbReference>
<gene>
    <name evidence="17" type="ORF">HCU73_04320</name>
</gene>
<dbReference type="Pfam" id="PF00725">
    <property type="entry name" value="3HCDH"/>
    <property type="match status" value="1"/>
</dbReference>
<evidence type="ECO:0000256" key="4">
    <source>
        <dbReference type="ARBA" id="ARBA00022832"/>
    </source>
</evidence>
<dbReference type="InterPro" id="IPR029045">
    <property type="entry name" value="ClpP/crotonase-like_dom_sf"/>
</dbReference>
<keyword evidence="18" id="KW-1185">Reference proteome</keyword>
<name>A0A7X6GZ62_9RHOB</name>
<comment type="subcellular location">
    <subcellularLocation>
        <location evidence="1">Peroxisome</location>
    </subcellularLocation>
</comment>
<keyword evidence="8" id="KW-0443">Lipid metabolism</keyword>
<dbReference type="GO" id="GO:0070403">
    <property type="term" value="F:NAD+ binding"/>
    <property type="evidence" value="ECO:0007669"/>
    <property type="project" value="InterPro"/>
</dbReference>
<accession>A0A7X6GZ62</accession>
<dbReference type="Gene3D" id="1.10.1040.50">
    <property type="match status" value="1"/>
</dbReference>
<evidence type="ECO:0000256" key="11">
    <source>
        <dbReference type="ARBA" id="ARBA00023239"/>
    </source>
</evidence>
<keyword evidence="9" id="KW-0576">Peroxisome</keyword>
<evidence type="ECO:0000256" key="6">
    <source>
        <dbReference type="ARBA" id="ARBA00023002"/>
    </source>
</evidence>
<keyword evidence="10" id="KW-0413">Isomerase</keyword>
<keyword evidence="5" id="KW-0442">Lipid degradation</keyword>
<dbReference type="SUPFAM" id="SSF48179">
    <property type="entry name" value="6-phosphogluconate dehydrogenase C-terminal domain-like"/>
    <property type="match status" value="2"/>
</dbReference>
<proteinExistence type="inferred from homology"/>
<dbReference type="Proteomes" id="UP000526408">
    <property type="component" value="Unassembled WGS sequence"/>
</dbReference>
<dbReference type="RefSeq" id="WP_168622150.1">
    <property type="nucleotide sequence ID" value="NZ_JAAZQQ010000001.1"/>
</dbReference>
<dbReference type="FunFam" id="3.40.50.720:FF:000009">
    <property type="entry name" value="Fatty oxidation complex, alpha subunit"/>
    <property type="match status" value="1"/>
</dbReference>
<keyword evidence="7" id="KW-0520">NAD</keyword>
<feature type="domain" description="3-hydroxyacyl-CoA dehydrogenase C-terminal" evidence="15">
    <location>
        <begin position="468"/>
        <end position="561"/>
    </location>
</feature>
<evidence type="ECO:0000256" key="5">
    <source>
        <dbReference type="ARBA" id="ARBA00022963"/>
    </source>
</evidence>
<dbReference type="GO" id="GO:0003857">
    <property type="term" value="F:(3S)-3-hydroxyacyl-CoA dehydrogenase (NAD+) activity"/>
    <property type="evidence" value="ECO:0007669"/>
    <property type="project" value="UniProtKB-EC"/>
</dbReference>
<dbReference type="GO" id="GO:0016853">
    <property type="term" value="F:isomerase activity"/>
    <property type="evidence" value="ECO:0007669"/>
    <property type="project" value="UniProtKB-KW"/>
</dbReference>
<dbReference type="SUPFAM" id="SSF52096">
    <property type="entry name" value="ClpP/crotonase"/>
    <property type="match status" value="1"/>
</dbReference>
<comment type="catalytic activity">
    <reaction evidence="13">
        <text>a (3S)-3-hydroxyacyl-CoA + NAD(+) = a 3-oxoacyl-CoA + NADH + H(+)</text>
        <dbReference type="Rhea" id="RHEA:22432"/>
        <dbReference type="ChEBI" id="CHEBI:15378"/>
        <dbReference type="ChEBI" id="CHEBI:57318"/>
        <dbReference type="ChEBI" id="CHEBI:57540"/>
        <dbReference type="ChEBI" id="CHEBI:57945"/>
        <dbReference type="ChEBI" id="CHEBI:90726"/>
        <dbReference type="EC" id="1.1.1.35"/>
    </reaction>
</comment>
<feature type="domain" description="3-hydroxyacyl-CoA dehydrogenase NAD binding" evidence="16">
    <location>
        <begin position="290"/>
        <end position="463"/>
    </location>
</feature>
<keyword evidence="11" id="KW-0456">Lyase</keyword>
<evidence type="ECO:0000256" key="1">
    <source>
        <dbReference type="ARBA" id="ARBA00004275"/>
    </source>
</evidence>
<dbReference type="Gene3D" id="3.90.226.10">
    <property type="entry name" value="2-enoyl-CoA Hydratase, Chain A, domain 1"/>
    <property type="match status" value="1"/>
</dbReference>
<comment type="similarity">
    <text evidence="14">Belongs to the enoyl-CoA hydratase/isomerase family.</text>
</comment>
<dbReference type="AlphaFoldDB" id="A0A7X6GZ62"/>
<evidence type="ECO:0000256" key="7">
    <source>
        <dbReference type="ARBA" id="ARBA00023027"/>
    </source>
</evidence>
<dbReference type="InterPro" id="IPR008927">
    <property type="entry name" value="6-PGluconate_DH-like_C_sf"/>
</dbReference>
<sequence>MAEFVRTGVEGRIGLIALDNPPVNAAGAALRAGLVAALDRLAADPAVEVIALYGEGRSFIAGADIREFGRPSAGPWLPEICNRLESCEKPVVAVLHGAALGGGLEVAIAAHARVAVAGVTLGFPEVTLGILPGAGGTQRAPRLIGVAAALDLITTGRRIGAEEALALGLVDQVTQGDPRAVALAAAGQVLAGRLPTRRTGDIHITPDPEAIEKTAEALKHSQPHLFSPHRCVEAVATAALPLPEGLAEERRLFRLCMDSPQRAGLIHAFFAERAVAKIREATATPRPVGQIGVVGAGTMGSGIATACLLAGYPVVLVEKSPEALARGSAAIARNLDGAVSRGKLRPEARAALSLDTATAAAALSGCDLVIEAVFEDMSVKQAVLSEIELACPGALIATNTSYLDLNEMAQGLDAPENFLGLHFFSPAHVMRLVEVVVAAETQPEVVATGFALARRLGKIAVRAGVCDGFIGNRIMSAYRKAADLMALDGTPIAAIDAAVRGYGFAMGPFEMGDLAGLDIGWAARKRQAATRDPAARYHGALADRLCEAGWFGRKTGRGWYDHSGDGPVPNPEIPRLLREIQAAEGITPRPLDAPDIVARYETAMIMEAARVVEEGIALRPIDVDAVFLFGYGFPRWKGGPLHQADAIGAAEICARIERHALDNPRFWQVPDILRRMARAGGRFADLNRED</sequence>
<evidence type="ECO:0000256" key="9">
    <source>
        <dbReference type="ARBA" id="ARBA00023140"/>
    </source>
</evidence>
<evidence type="ECO:0000313" key="17">
    <source>
        <dbReference type="EMBL" id="NKX43807.1"/>
    </source>
</evidence>
<keyword evidence="6" id="KW-0560">Oxidoreductase</keyword>
<dbReference type="Pfam" id="PF02737">
    <property type="entry name" value="3HCDH_N"/>
    <property type="match status" value="1"/>
</dbReference>
<evidence type="ECO:0000259" key="16">
    <source>
        <dbReference type="Pfam" id="PF02737"/>
    </source>
</evidence>
<evidence type="ECO:0000259" key="15">
    <source>
        <dbReference type="Pfam" id="PF00725"/>
    </source>
</evidence>
<keyword evidence="4" id="KW-0276">Fatty acid metabolism</keyword>
<organism evidence="17 18">
    <name type="scientific">Roseicyclus persicicus</name>
    <dbReference type="NCBI Taxonomy" id="2650661"/>
    <lineage>
        <taxon>Bacteria</taxon>
        <taxon>Pseudomonadati</taxon>
        <taxon>Pseudomonadota</taxon>
        <taxon>Alphaproteobacteria</taxon>
        <taxon>Rhodobacterales</taxon>
        <taxon>Roseobacteraceae</taxon>
        <taxon>Roseicyclus</taxon>
    </lineage>
</organism>
<protein>
    <submittedName>
        <fullName evidence="17">3-hydroxyacyl-CoA dehydrogenase</fullName>
    </submittedName>
</protein>
<evidence type="ECO:0000256" key="13">
    <source>
        <dbReference type="ARBA" id="ARBA00049556"/>
    </source>
</evidence>
<dbReference type="Gene3D" id="3.40.50.720">
    <property type="entry name" value="NAD(P)-binding Rossmann-like Domain"/>
    <property type="match status" value="1"/>
</dbReference>
<dbReference type="EMBL" id="JAAZQQ010000001">
    <property type="protein sequence ID" value="NKX43807.1"/>
    <property type="molecule type" value="Genomic_DNA"/>
</dbReference>
<evidence type="ECO:0000256" key="14">
    <source>
        <dbReference type="RuleBase" id="RU003707"/>
    </source>
</evidence>
<evidence type="ECO:0000256" key="10">
    <source>
        <dbReference type="ARBA" id="ARBA00023235"/>
    </source>
</evidence>
<dbReference type="InterPro" id="IPR036291">
    <property type="entry name" value="NAD(P)-bd_dom_sf"/>
</dbReference>
<dbReference type="UniPathway" id="UPA00659"/>
<dbReference type="Pfam" id="PF00378">
    <property type="entry name" value="ECH_1"/>
    <property type="match status" value="1"/>
</dbReference>
<dbReference type="GO" id="GO:0004300">
    <property type="term" value="F:enoyl-CoA hydratase activity"/>
    <property type="evidence" value="ECO:0007669"/>
    <property type="project" value="UniProtKB-ARBA"/>
</dbReference>
<comment type="pathway">
    <text evidence="2">Lipid metabolism; fatty acid beta-oxidation.</text>
</comment>
<dbReference type="InterPro" id="IPR006108">
    <property type="entry name" value="3HC_DH_C"/>
</dbReference>
<dbReference type="SUPFAM" id="SSF51735">
    <property type="entry name" value="NAD(P)-binding Rossmann-fold domains"/>
    <property type="match status" value="1"/>
</dbReference>
<dbReference type="InterPro" id="IPR006176">
    <property type="entry name" value="3-OHacyl-CoA_DH_NAD-bd"/>
</dbReference>
<evidence type="ECO:0000256" key="3">
    <source>
        <dbReference type="ARBA" id="ARBA00008750"/>
    </source>
</evidence>
<dbReference type="CDD" id="cd06558">
    <property type="entry name" value="crotonase-like"/>
    <property type="match status" value="1"/>
</dbReference>
<evidence type="ECO:0000256" key="8">
    <source>
        <dbReference type="ARBA" id="ARBA00023098"/>
    </source>
</evidence>
<keyword evidence="12" id="KW-0511">Multifunctional enzyme</keyword>
<evidence type="ECO:0000256" key="12">
    <source>
        <dbReference type="ARBA" id="ARBA00023268"/>
    </source>
</evidence>
<evidence type="ECO:0000313" key="18">
    <source>
        <dbReference type="Proteomes" id="UP000526408"/>
    </source>
</evidence>
<comment type="similarity">
    <text evidence="3">In the N-terminal section; belongs to the enoyl-CoA hydratase/isomerase family.</text>
</comment>
<dbReference type="InterPro" id="IPR001753">
    <property type="entry name" value="Enoyl-CoA_hydra/iso"/>
</dbReference>
<dbReference type="PANTHER" id="PTHR23309">
    <property type="entry name" value="3-HYDROXYACYL-COA DEHYROGENASE"/>
    <property type="match status" value="1"/>
</dbReference>
<evidence type="ECO:0000256" key="2">
    <source>
        <dbReference type="ARBA" id="ARBA00005005"/>
    </source>
</evidence>
<reference evidence="17 18" key="1">
    <citation type="submission" date="2020-04" db="EMBL/GenBank/DDBJ databases">
        <authorList>
            <person name="Yoon J."/>
        </authorList>
    </citation>
    <scope>NUCLEOTIDE SEQUENCE [LARGE SCALE GENOMIC DNA]</scope>
    <source>
        <strain evidence="17 18">KMU-115</strain>
    </source>
</reference>
<dbReference type="GO" id="GO:0006635">
    <property type="term" value="P:fatty acid beta-oxidation"/>
    <property type="evidence" value="ECO:0007669"/>
    <property type="project" value="UniProtKB-UniPathway"/>
</dbReference>